<dbReference type="AlphaFoldDB" id="V7IAG0"/>
<dbReference type="Proteomes" id="UP000017747">
    <property type="component" value="Unassembled WGS sequence"/>
</dbReference>
<gene>
    <name evidence="1" type="ORF">T472_0201825</name>
</gene>
<name>V7IAG0_9CLOT</name>
<dbReference type="OrthoDB" id="3036391at2"/>
<sequence>MPYQELNHRRIPYDIDGTVVGYNIGQDYAKGITDWLSESQLSAINDEGTSTLWKSNEGSYGGSVQRCMWFFFPEAREIEASNWLGSWVRSLLRFEMQGSNDTTNGMDGTWETAVFPSGTPMGSHTVPSWWRIYVKPVSFSTTYKTIRIKFELYSSYDGDSYFRKAHFYGRKAYGQTPDDILICNADGNEKTALLDWGDRPEGTTMIKSFKLKNASSNRIASGVNIQLNHGDFGLSFSEDGPWTATLDITSIAPDNLSARIYIRNLLGAPPLILGPKAGRCIITVGSWT</sequence>
<evidence type="ECO:0000313" key="2">
    <source>
        <dbReference type="Proteomes" id="UP000017747"/>
    </source>
</evidence>
<reference evidence="1 2" key="1">
    <citation type="journal article" date="2014" name="Genome Announc.">
        <title>Genome Sequence of Youngiibacter fragilis, the Type Strain of the Genus Youngiibacter.</title>
        <authorList>
            <person name="Wawrik C.B."/>
            <person name="Callaghan A.V."/>
            <person name="Stamps B.W."/>
            <person name="Wawrik B."/>
        </authorList>
    </citation>
    <scope>NUCLEOTIDE SEQUENCE [LARGE SCALE GENOMIC DNA]</scope>
    <source>
        <strain evidence="1 2">232.1</strain>
    </source>
</reference>
<dbReference type="eggNOG" id="ENOG5033Q8S">
    <property type="taxonomic scope" value="Bacteria"/>
</dbReference>
<dbReference type="EMBL" id="AXUN02000029">
    <property type="protein sequence ID" value="ETA82291.1"/>
    <property type="molecule type" value="Genomic_DNA"/>
</dbReference>
<keyword evidence="2" id="KW-1185">Reference proteome</keyword>
<dbReference type="RefSeq" id="WP_023386474.1">
    <property type="nucleotide sequence ID" value="NZ_AXUN02000029.1"/>
</dbReference>
<accession>V7IAG0</accession>
<protein>
    <submittedName>
        <fullName evidence="1">Uncharacterized protein</fullName>
    </submittedName>
</protein>
<proteinExistence type="predicted"/>
<evidence type="ECO:0000313" key="1">
    <source>
        <dbReference type="EMBL" id="ETA82291.1"/>
    </source>
</evidence>
<dbReference type="STRING" id="994573.T472_0201825"/>
<comment type="caution">
    <text evidence="1">The sequence shown here is derived from an EMBL/GenBank/DDBJ whole genome shotgun (WGS) entry which is preliminary data.</text>
</comment>
<organism evidence="1 2">
    <name type="scientific">Youngiibacter fragilis 232.1</name>
    <dbReference type="NCBI Taxonomy" id="994573"/>
    <lineage>
        <taxon>Bacteria</taxon>
        <taxon>Bacillati</taxon>
        <taxon>Bacillota</taxon>
        <taxon>Clostridia</taxon>
        <taxon>Eubacteriales</taxon>
        <taxon>Clostridiaceae</taxon>
        <taxon>Youngiibacter</taxon>
    </lineage>
</organism>